<dbReference type="Gene3D" id="1.10.10.10">
    <property type="entry name" value="Winged helix-like DNA-binding domain superfamily/Winged helix DNA-binding domain"/>
    <property type="match status" value="1"/>
</dbReference>
<accession>A0A0B8NS83</accession>
<evidence type="ECO:0000259" key="1">
    <source>
        <dbReference type="PROSITE" id="PS51071"/>
    </source>
</evidence>
<reference evidence="2 3" key="2">
    <citation type="submission" date="2015-01" db="EMBL/GenBank/DDBJ databases">
        <authorList>
            <consortium name="NBRP consortium"/>
            <person name="Sawabe T."/>
            <person name="Meirelles P."/>
            <person name="Feng G."/>
            <person name="Sayaka M."/>
            <person name="Hattori M."/>
            <person name="Ohkuma M."/>
        </authorList>
    </citation>
    <scope>NUCLEOTIDE SEQUENCE [LARGE SCALE GENOMIC DNA]</scope>
    <source>
        <strain evidence="3">JCM 19231</strain>
    </source>
</reference>
<keyword evidence="3" id="KW-1185">Reference proteome</keyword>
<comment type="caution">
    <text evidence="2">The sequence shown here is derived from an EMBL/GenBank/DDBJ whole genome shotgun (WGS) entry which is preliminary data.</text>
</comment>
<dbReference type="GO" id="GO:0003700">
    <property type="term" value="F:DNA-binding transcription factor activity"/>
    <property type="evidence" value="ECO:0007669"/>
    <property type="project" value="InterPro"/>
</dbReference>
<dbReference type="SUPFAM" id="SSF46689">
    <property type="entry name" value="Homeodomain-like"/>
    <property type="match status" value="1"/>
</dbReference>
<dbReference type="InterPro" id="IPR009057">
    <property type="entry name" value="Homeodomain-like_sf"/>
</dbReference>
<evidence type="ECO:0000313" key="3">
    <source>
        <dbReference type="Proteomes" id="UP000031671"/>
    </source>
</evidence>
<dbReference type="InterPro" id="IPR036388">
    <property type="entry name" value="WH-like_DNA-bd_sf"/>
</dbReference>
<organism evidence="2 3">
    <name type="scientific">Vibrio ishigakensis</name>
    <dbReference type="NCBI Taxonomy" id="1481914"/>
    <lineage>
        <taxon>Bacteria</taxon>
        <taxon>Pseudomonadati</taxon>
        <taxon>Pseudomonadota</taxon>
        <taxon>Gammaproteobacteria</taxon>
        <taxon>Vibrionales</taxon>
        <taxon>Vibrionaceae</taxon>
        <taxon>Vibrio</taxon>
    </lineage>
</organism>
<feature type="domain" description="HTH rpiR-type" evidence="1">
    <location>
        <begin position="5"/>
        <end position="49"/>
    </location>
</feature>
<name>A0A0B8NS83_9VIBR</name>
<sequence>MSLEVDIISQITERFPALREAEKKVAKLIVDDINFAANASITELAESAK</sequence>
<dbReference type="Proteomes" id="UP000031671">
    <property type="component" value="Unassembled WGS sequence"/>
</dbReference>
<proteinExistence type="predicted"/>
<protein>
    <submittedName>
        <fullName evidence="2">Transcriptional regulator, rpiR family</fullName>
    </submittedName>
</protein>
<gene>
    <name evidence="2" type="ORF">JCM19231_3523</name>
</gene>
<dbReference type="AlphaFoldDB" id="A0A0B8NS83"/>
<dbReference type="EMBL" id="BBRZ01000001">
    <property type="protein sequence ID" value="GAM54003.1"/>
    <property type="molecule type" value="Genomic_DNA"/>
</dbReference>
<dbReference type="InterPro" id="IPR000281">
    <property type="entry name" value="HTH_RpiR"/>
</dbReference>
<reference evidence="2 3" key="1">
    <citation type="submission" date="2015-01" db="EMBL/GenBank/DDBJ databases">
        <title>Vibrio sp. C1 JCM 19231 whole genome shotgun sequence.</title>
        <authorList>
            <person name="Sawabe T."/>
            <person name="Meirelles P."/>
            <person name="Feng G."/>
            <person name="Sayaka M."/>
            <person name="Hattori M."/>
            <person name="Ohkuma M."/>
        </authorList>
    </citation>
    <scope>NUCLEOTIDE SEQUENCE [LARGE SCALE GENOMIC DNA]</scope>
    <source>
        <strain evidence="3">JCM 19231</strain>
    </source>
</reference>
<evidence type="ECO:0000313" key="2">
    <source>
        <dbReference type="EMBL" id="GAM54003.1"/>
    </source>
</evidence>
<dbReference type="PROSITE" id="PS51071">
    <property type="entry name" value="HTH_RPIR"/>
    <property type="match status" value="1"/>
</dbReference>